<evidence type="ECO:0000313" key="1">
    <source>
        <dbReference type="EMBL" id="CPV31806.1"/>
    </source>
</evidence>
<proteinExistence type="predicted"/>
<dbReference type="EMBL" id="CSWP01000001">
    <property type="protein sequence ID" value="CPV31806.1"/>
    <property type="molecule type" value="Genomic_DNA"/>
</dbReference>
<reference evidence="1 2" key="1">
    <citation type="submission" date="2015-03" db="EMBL/GenBank/DDBJ databases">
        <authorList>
            <person name="Murphy D."/>
        </authorList>
    </citation>
    <scope>NUCLEOTIDE SEQUENCE [LARGE SCALE GENOMIC DNA]</scope>
    <source>
        <strain evidence="1 2">PAP088</strain>
    </source>
</reference>
<protein>
    <submittedName>
        <fullName evidence="1">Uncharacterized protein</fullName>
    </submittedName>
</protein>
<organism evidence="1 2">
    <name type="scientific">Mycobacteroides abscessus</name>
    <dbReference type="NCBI Taxonomy" id="36809"/>
    <lineage>
        <taxon>Bacteria</taxon>
        <taxon>Bacillati</taxon>
        <taxon>Actinomycetota</taxon>
        <taxon>Actinomycetes</taxon>
        <taxon>Mycobacteriales</taxon>
        <taxon>Mycobacteriaceae</taxon>
        <taxon>Mycobacteroides</taxon>
    </lineage>
</organism>
<dbReference type="AlphaFoldDB" id="A0A0U0ZFR9"/>
<sequence>MTDQGPPGGLPIRTEVFFTEDGRARLAKGALQTIGRSRGVWILLALALLYVAFFFFFVGISAGVVILVVVAAAAALITSRIRARTRQSMRAIPAGTVQRAEFGASDFTFWVLRPTPNALLGQSFLTTRLMVLRDYADIKNVVVNDHAVGILFSDRPGTREAFPRELFPDLALALISRYTKVSGKWSPPPTPTN</sequence>
<evidence type="ECO:0000313" key="2">
    <source>
        <dbReference type="Proteomes" id="UP000045782"/>
    </source>
</evidence>
<gene>
    <name evidence="1" type="ORF">ERS075579_00273</name>
</gene>
<accession>A0A0U0ZFR9</accession>
<name>A0A0U0ZFR9_9MYCO</name>
<dbReference type="RefSeq" id="WP_005069363.1">
    <property type="nucleotide sequence ID" value="NZ_CP014959.1"/>
</dbReference>
<dbReference type="Proteomes" id="UP000045782">
    <property type="component" value="Unassembled WGS sequence"/>
</dbReference>